<protein>
    <recommendedName>
        <fullName evidence="9">Major facilitator superfamily (MFS) profile domain-containing protein</fullName>
    </recommendedName>
</protein>
<dbReference type="GO" id="GO:0015791">
    <property type="term" value="P:polyol transmembrane transport"/>
    <property type="evidence" value="ECO:0007669"/>
    <property type="project" value="UniProtKB-ARBA"/>
</dbReference>
<dbReference type="SUPFAM" id="SSF103473">
    <property type="entry name" value="MFS general substrate transporter"/>
    <property type="match status" value="1"/>
</dbReference>
<keyword evidence="3" id="KW-0813">Transport</keyword>
<dbReference type="PANTHER" id="PTHR48020:SF4">
    <property type="entry name" value="SYMPORT, PUTATIVE (AFU_ORTHOLOGUE AFUA_3G11790)-RELATED"/>
    <property type="match status" value="1"/>
</dbReference>
<comment type="similarity">
    <text evidence="2">Belongs to the major facilitator superfamily. Sugar transporter (TC 2.A.1.1) family.</text>
</comment>
<dbReference type="GO" id="GO:0016020">
    <property type="term" value="C:membrane"/>
    <property type="evidence" value="ECO:0007669"/>
    <property type="project" value="UniProtKB-SubCell"/>
</dbReference>
<evidence type="ECO:0000256" key="1">
    <source>
        <dbReference type="ARBA" id="ARBA00004141"/>
    </source>
</evidence>
<comment type="subcellular location">
    <subcellularLocation>
        <location evidence="1">Membrane</location>
        <topology evidence="1">Multi-pass membrane protein</topology>
    </subcellularLocation>
</comment>
<evidence type="ECO:0000259" key="9">
    <source>
        <dbReference type="PROSITE" id="PS50850"/>
    </source>
</evidence>
<feature type="transmembrane region" description="Helical" evidence="8">
    <location>
        <begin position="225"/>
        <end position="244"/>
    </location>
</feature>
<feature type="transmembrane region" description="Helical" evidence="8">
    <location>
        <begin position="404"/>
        <end position="426"/>
    </location>
</feature>
<feature type="transmembrane region" description="Helical" evidence="8">
    <location>
        <begin position="193"/>
        <end position="213"/>
    </location>
</feature>
<dbReference type="OrthoDB" id="5290825at2759"/>
<dbReference type="Pfam" id="PF00083">
    <property type="entry name" value="Sugar_tr"/>
    <property type="match status" value="1"/>
</dbReference>
<keyword evidence="11" id="KW-1185">Reference proteome</keyword>
<sequence>MSGHPKDNGSQPWDDKQVAPGPNDKGVVQGSTEKEVIEERVDKELASDQDEDSLESGDRETINLNSNVSAKIKNPLADIPKKRLLRDVDEFAQKYELTEMLPILQRGALVAKDPANFENVEGITVEECEAIRNEVLHKWRQPRPLYYTIILCSIGAAVQGWDQTGSNGANLSFPEAFGISEQPGTPNADVHQWIVGLVNAAPYISTALLGCWLSDPLNDYLGRRGTIFVSAIFCALTPIGSGVSQNWVQLFITRILMGIGMGTKASTVPIFCAENTPAAVRGGLVMCWQLWTAFGIFLGMSANLAVKDTGAISWRLQLGSAFIPAVPLVFGVFFCPESPRWYIKKGRIQKAYNSLCRLRNHPIQAARDLYYIYSQIEIEKTVTGKSNYVTRFIQLFTIPRVRRATLASFTVMIAQQMCGINIMAFYSSTIFKAAGASVTASLLASWGFGLVNFVFAFPAIWTIDTYGRRALLIFTFPQMAWTLLAAGFAFYIPEESRAHLAVIALFVFLFAAFYSPGEGPVPFTYSAEVFPLSHREVGMSWAVATCLFWAAVLSMTFPRMLHAMTPTGAIGFYAGLNIVALVMIYLWVPETKQRTLEELDYIFAVPTRTHMRYQVKTVLPWWFKRYILRQNVELEPLYKFDHVAEDEELQQRIRQQSVGK</sequence>
<dbReference type="Gene3D" id="1.20.1250.20">
    <property type="entry name" value="MFS general substrate transporter like domains"/>
    <property type="match status" value="1"/>
</dbReference>
<reference evidence="10 11" key="1">
    <citation type="submission" date="2017-10" db="EMBL/GenBank/DDBJ databases">
        <title>Comparative genomics in systemic dimorphic fungi from Ajellomycetaceae.</title>
        <authorList>
            <person name="Munoz J.F."/>
            <person name="Mcewen J.G."/>
            <person name="Clay O.K."/>
            <person name="Cuomo C.A."/>
        </authorList>
    </citation>
    <scope>NUCLEOTIDE SEQUENCE [LARGE SCALE GENOMIC DNA]</scope>
    <source>
        <strain evidence="10 11">UAMH7299</strain>
    </source>
</reference>
<dbReference type="GO" id="GO:0022857">
    <property type="term" value="F:transmembrane transporter activity"/>
    <property type="evidence" value="ECO:0007669"/>
    <property type="project" value="InterPro"/>
</dbReference>
<comment type="caution">
    <text evidence="10">The sequence shown here is derived from an EMBL/GenBank/DDBJ whole genome shotgun (WGS) entry which is preliminary data.</text>
</comment>
<evidence type="ECO:0000256" key="4">
    <source>
        <dbReference type="ARBA" id="ARBA00022692"/>
    </source>
</evidence>
<accession>A0A2B7Z288</accession>
<dbReference type="PROSITE" id="PS50850">
    <property type="entry name" value="MFS"/>
    <property type="match status" value="1"/>
</dbReference>
<dbReference type="PROSITE" id="PS00217">
    <property type="entry name" value="SUGAR_TRANSPORT_2"/>
    <property type="match status" value="1"/>
</dbReference>
<feature type="transmembrane region" description="Helical" evidence="8">
    <location>
        <begin position="284"/>
        <end position="306"/>
    </location>
</feature>
<dbReference type="EMBL" id="PDNA01000007">
    <property type="protein sequence ID" value="PGH27451.1"/>
    <property type="molecule type" value="Genomic_DNA"/>
</dbReference>
<dbReference type="PRINTS" id="PR00171">
    <property type="entry name" value="SUGRTRNSPORT"/>
</dbReference>
<feature type="compositionally biased region" description="Basic and acidic residues" evidence="7">
    <location>
        <begin position="1"/>
        <end position="17"/>
    </location>
</feature>
<feature type="domain" description="Major facilitator superfamily (MFS) profile" evidence="9">
    <location>
        <begin position="148"/>
        <end position="592"/>
    </location>
</feature>
<feature type="transmembrane region" description="Helical" evidence="8">
    <location>
        <begin position="470"/>
        <end position="492"/>
    </location>
</feature>
<proteinExistence type="inferred from homology"/>
<dbReference type="PANTHER" id="PTHR48020">
    <property type="entry name" value="PROTON MYO-INOSITOL COTRANSPORTER"/>
    <property type="match status" value="1"/>
</dbReference>
<feature type="transmembrane region" description="Helical" evidence="8">
    <location>
        <begin position="312"/>
        <end position="335"/>
    </location>
</feature>
<evidence type="ECO:0000313" key="10">
    <source>
        <dbReference type="EMBL" id="PGH27451.1"/>
    </source>
</evidence>
<dbReference type="AlphaFoldDB" id="A0A2B7Z288"/>
<evidence type="ECO:0000256" key="3">
    <source>
        <dbReference type="ARBA" id="ARBA00022448"/>
    </source>
</evidence>
<evidence type="ECO:0000256" key="8">
    <source>
        <dbReference type="SAM" id="Phobius"/>
    </source>
</evidence>
<dbReference type="InterPro" id="IPR050814">
    <property type="entry name" value="Myo-inositol_Transporter"/>
</dbReference>
<keyword evidence="4 8" id="KW-0812">Transmembrane</keyword>
<dbReference type="FunFam" id="1.20.1250.20:FF:000100">
    <property type="entry name" value="MFS sugar transporter, putative"/>
    <property type="match status" value="1"/>
</dbReference>
<evidence type="ECO:0000256" key="5">
    <source>
        <dbReference type="ARBA" id="ARBA00022989"/>
    </source>
</evidence>
<feature type="transmembrane region" description="Helical" evidence="8">
    <location>
        <begin position="569"/>
        <end position="588"/>
    </location>
</feature>
<feature type="transmembrane region" description="Helical" evidence="8">
    <location>
        <begin position="438"/>
        <end position="463"/>
    </location>
</feature>
<dbReference type="InterPro" id="IPR005828">
    <property type="entry name" value="MFS_sugar_transport-like"/>
</dbReference>
<evidence type="ECO:0000256" key="6">
    <source>
        <dbReference type="ARBA" id="ARBA00023136"/>
    </source>
</evidence>
<dbReference type="InterPro" id="IPR005829">
    <property type="entry name" value="Sugar_transporter_CS"/>
</dbReference>
<feature type="transmembrane region" description="Helical" evidence="8">
    <location>
        <begin position="537"/>
        <end position="557"/>
    </location>
</feature>
<evidence type="ECO:0000256" key="2">
    <source>
        <dbReference type="ARBA" id="ARBA00010992"/>
    </source>
</evidence>
<dbReference type="GO" id="GO:0015798">
    <property type="term" value="P:myo-inositol transport"/>
    <property type="evidence" value="ECO:0007669"/>
    <property type="project" value="UniProtKB-ARBA"/>
</dbReference>
<organism evidence="10 11">
    <name type="scientific">Polytolypa hystricis (strain UAMH7299)</name>
    <dbReference type="NCBI Taxonomy" id="1447883"/>
    <lineage>
        <taxon>Eukaryota</taxon>
        <taxon>Fungi</taxon>
        <taxon>Dikarya</taxon>
        <taxon>Ascomycota</taxon>
        <taxon>Pezizomycotina</taxon>
        <taxon>Eurotiomycetes</taxon>
        <taxon>Eurotiomycetidae</taxon>
        <taxon>Onygenales</taxon>
        <taxon>Onygenales incertae sedis</taxon>
        <taxon>Polytolypa</taxon>
    </lineage>
</organism>
<dbReference type="Proteomes" id="UP000224634">
    <property type="component" value="Unassembled WGS sequence"/>
</dbReference>
<feature type="compositionally biased region" description="Basic and acidic residues" evidence="7">
    <location>
        <begin position="32"/>
        <end position="46"/>
    </location>
</feature>
<dbReference type="InterPro" id="IPR020846">
    <property type="entry name" value="MFS_dom"/>
</dbReference>
<feature type="transmembrane region" description="Helical" evidence="8">
    <location>
        <begin position="498"/>
        <end position="516"/>
    </location>
</feature>
<dbReference type="InterPro" id="IPR003663">
    <property type="entry name" value="Sugar/inositol_transpt"/>
</dbReference>
<keyword evidence="5 8" id="KW-1133">Transmembrane helix</keyword>
<dbReference type="NCBIfam" id="TIGR00879">
    <property type="entry name" value="SP"/>
    <property type="match status" value="1"/>
</dbReference>
<evidence type="ECO:0000256" key="7">
    <source>
        <dbReference type="SAM" id="MobiDB-lite"/>
    </source>
</evidence>
<dbReference type="STRING" id="1447883.A0A2B7Z288"/>
<gene>
    <name evidence="10" type="ORF">AJ80_00930</name>
</gene>
<feature type="transmembrane region" description="Helical" evidence="8">
    <location>
        <begin position="250"/>
        <end position="272"/>
    </location>
</feature>
<dbReference type="InterPro" id="IPR036259">
    <property type="entry name" value="MFS_trans_sf"/>
</dbReference>
<evidence type="ECO:0000313" key="11">
    <source>
        <dbReference type="Proteomes" id="UP000224634"/>
    </source>
</evidence>
<keyword evidence="6 8" id="KW-0472">Membrane</keyword>
<feature type="region of interest" description="Disordered" evidence="7">
    <location>
        <begin position="1"/>
        <end position="62"/>
    </location>
</feature>
<feature type="transmembrane region" description="Helical" evidence="8">
    <location>
        <begin position="144"/>
        <end position="161"/>
    </location>
</feature>
<name>A0A2B7Z288_POLH7</name>